<organism evidence="16 17">
    <name type="scientific">Armillaria luteobubalina</name>
    <dbReference type="NCBI Taxonomy" id="153913"/>
    <lineage>
        <taxon>Eukaryota</taxon>
        <taxon>Fungi</taxon>
        <taxon>Dikarya</taxon>
        <taxon>Basidiomycota</taxon>
        <taxon>Agaricomycotina</taxon>
        <taxon>Agaricomycetes</taxon>
        <taxon>Agaricomycetidae</taxon>
        <taxon>Agaricales</taxon>
        <taxon>Marasmiineae</taxon>
        <taxon>Physalacriaceae</taxon>
        <taxon>Armillaria</taxon>
    </lineage>
</organism>
<comment type="similarity">
    <text evidence="4 14">Belongs to the cytochrome P450 family.</text>
</comment>
<evidence type="ECO:0000256" key="10">
    <source>
        <dbReference type="ARBA" id="ARBA00023004"/>
    </source>
</evidence>
<evidence type="ECO:0000256" key="2">
    <source>
        <dbReference type="ARBA" id="ARBA00004370"/>
    </source>
</evidence>
<evidence type="ECO:0000256" key="7">
    <source>
        <dbReference type="ARBA" id="ARBA00022723"/>
    </source>
</evidence>
<keyword evidence="11 14" id="KW-0503">Monooxygenase</keyword>
<sequence length="543" mass="60615">MDRVQNINLPINTANVHGPLILLLVSGLGGFLLCFLLAILPSTNSPIKYLPLPPGASLIWGHEKAVFVGQPGYAFRNWISNLGLTFRIKAAFGAPDILVLSDPQGITYLLQKKVFDYHHSAVVRPRVARLLGKGLGWIEGEEEHRRMRRLARPALTSDNIKAMSLDIVEAATRVTEDLVKFAQNAGQRAEVNILDWTGKATLNIVGRVAFLHDFRAGNSKEAQDILNARKKGVSPIAKYVGFLTLMLLRRFHFLNYLPIAAIQGQGLAKRTIHAGVAKVLIQRSQTLGNEGKYQDQKDLLTRLLFAASEESIPVSELYEHISTFIIAGFESTTTTVGFSIWELARHPEKQRRLREELAAFGREPTYDDLQNNAPYLEAVLKETLRLYPGLPYIERVATKADIIPLHQPIQLADGKVSHQAVVEPGQTVIIPIIAVHRQDSVWGDGDTFRPERWLEPLPPQEQLCSGWGKMLAFSDGPRSCVGTHLAIFNYKVIMSSFMNSFLFEDPNVTMRLKISSSLQAWVHRNPDDPGRNEIPIILVPTDN</sequence>
<evidence type="ECO:0000256" key="4">
    <source>
        <dbReference type="ARBA" id="ARBA00010617"/>
    </source>
</evidence>
<reference evidence="16" key="1">
    <citation type="submission" date="2023-06" db="EMBL/GenBank/DDBJ databases">
        <authorList>
            <consortium name="Lawrence Berkeley National Laboratory"/>
            <person name="Ahrendt S."/>
            <person name="Sahu N."/>
            <person name="Indic B."/>
            <person name="Wong-Bajracharya J."/>
            <person name="Merenyi Z."/>
            <person name="Ke H.-M."/>
            <person name="Monk M."/>
            <person name="Kocsube S."/>
            <person name="Drula E."/>
            <person name="Lipzen A."/>
            <person name="Balint B."/>
            <person name="Henrissat B."/>
            <person name="Andreopoulos B."/>
            <person name="Martin F.M."/>
            <person name="Harder C.B."/>
            <person name="Rigling D."/>
            <person name="Ford K.L."/>
            <person name="Foster G.D."/>
            <person name="Pangilinan J."/>
            <person name="Papanicolaou A."/>
            <person name="Barry K."/>
            <person name="LaButti K."/>
            <person name="Viragh M."/>
            <person name="Koriabine M."/>
            <person name="Yan M."/>
            <person name="Riley R."/>
            <person name="Champramary S."/>
            <person name="Plett K.L."/>
            <person name="Tsai I.J."/>
            <person name="Slot J."/>
            <person name="Sipos G."/>
            <person name="Plett J."/>
            <person name="Nagy L.G."/>
            <person name="Grigoriev I.V."/>
        </authorList>
    </citation>
    <scope>NUCLEOTIDE SEQUENCE</scope>
    <source>
        <strain evidence="16">HWK02</strain>
    </source>
</reference>
<dbReference type="InterPro" id="IPR036396">
    <property type="entry name" value="Cyt_P450_sf"/>
</dbReference>
<dbReference type="GO" id="GO:0016020">
    <property type="term" value="C:membrane"/>
    <property type="evidence" value="ECO:0007669"/>
    <property type="project" value="UniProtKB-SubCell"/>
</dbReference>
<dbReference type="GO" id="GO:0020037">
    <property type="term" value="F:heme binding"/>
    <property type="evidence" value="ECO:0007669"/>
    <property type="project" value="InterPro"/>
</dbReference>
<evidence type="ECO:0000256" key="6">
    <source>
        <dbReference type="ARBA" id="ARBA00022692"/>
    </source>
</evidence>
<dbReference type="Proteomes" id="UP001175228">
    <property type="component" value="Unassembled WGS sequence"/>
</dbReference>
<dbReference type="Gene3D" id="1.10.630.10">
    <property type="entry name" value="Cytochrome P450"/>
    <property type="match status" value="1"/>
</dbReference>
<keyword evidence="12 15" id="KW-0472">Membrane</keyword>
<evidence type="ECO:0000256" key="11">
    <source>
        <dbReference type="ARBA" id="ARBA00023033"/>
    </source>
</evidence>
<dbReference type="InterPro" id="IPR002401">
    <property type="entry name" value="Cyt_P450_E_grp-I"/>
</dbReference>
<evidence type="ECO:0000256" key="8">
    <source>
        <dbReference type="ARBA" id="ARBA00022989"/>
    </source>
</evidence>
<keyword evidence="10 13" id="KW-0408">Iron</keyword>
<comment type="subcellular location">
    <subcellularLocation>
        <location evidence="2">Membrane</location>
    </subcellularLocation>
</comment>
<dbReference type="AlphaFoldDB" id="A0AA39P682"/>
<dbReference type="EMBL" id="JAUEPU010000100">
    <property type="protein sequence ID" value="KAK0478056.1"/>
    <property type="molecule type" value="Genomic_DNA"/>
</dbReference>
<comment type="cofactor">
    <cofactor evidence="1 13">
        <name>heme</name>
        <dbReference type="ChEBI" id="CHEBI:30413"/>
    </cofactor>
</comment>
<keyword evidence="6 15" id="KW-0812">Transmembrane</keyword>
<dbReference type="InterPro" id="IPR001128">
    <property type="entry name" value="Cyt_P450"/>
</dbReference>
<keyword evidence="9 14" id="KW-0560">Oxidoreductase</keyword>
<keyword evidence="8 15" id="KW-1133">Transmembrane helix</keyword>
<comment type="pathway">
    <text evidence="3">Secondary metabolite biosynthesis; terpenoid biosynthesis.</text>
</comment>
<evidence type="ECO:0000256" key="14">
    <source>
        <dbReference type="RuleBase" id="RU000461"/>
    </source>
</evidence>
<proteinExistence type="inferred from homology"/>
<keyword evidence="17" id="KW-1185">Reference proteome</keyword>
<dbReference type="GO" id="GO:0004497">
    <property type="term" value="F:monooxygenase activity"/>
    <property type="evidence" value="ECO:0007669"/>
    <property type="project" value="UniProtKB-KW"/>
</dbReference>
<dbReference type="InterPro" id="IPR017972">
    <property type="entry name" value="Cyt_P450_CS"/>
</dbReference>
<dbReference type="Pfam" id="PF00067">
    <property type="entry name" value="p450"/>
    <property type="match status" value="1"/>
</dbReference>
<evidence type="ECO:0000256" key="13">
    <source>
        <dbReference type="PIRSR" id="PIRSR602401-1"/>
    </source>
</evidence>
<evidence type="ECO:0000313" key="16">
    <source>
        <dbReference type="EMBL" id="KAK0478056.1"/>
    </source>
</evidence>
<name>A0AA39P682_9AGAR</name>
<keyword evidence="7 13" id="KW-0479">Metal-binding</keyword>
<dbReference type="PANTHER" id="PTHR24305">
    <property type="entry name" value="CYTOCHROME P450"/>
    <property type="match status" value="1"/>
</dbReference>
<dbReference type="InterPro" id="IPR050121">
    <property type="entry name" value="Cytochrome_P450_monoxygenase"/>
</dbReference>
<gene>
    <name evidence="16" type="ORF">EDD18DRAFT_1209427</name>
</gene>
<dbReference type="GO" id="GO:0005506">
    <property type="term" value="F:iron ion binding"/>
    <property type="evidence" value="ECO:0007669"/>
    <property type="project" value="InterPro"/>
</dbReference>
<evidence type="ECO:0000256" key="12">
    <source>
        <dbReference type="ARBA" id="ARBA00023136"/>
    </source>
</evidence>
<evidence type="ECO:0000256" key="5">
    <source>
        <dbReference type="ARBA" id="ARBA00022617"/>
    </source>
</evidence>
<accession>A0AA39P682</accession>
<dbReference type="GO" id="GO:0016705">
    <property type="term" value="F:oxidoreductase activity, acting on paired donors, with incorporation or reduction of molecular oxygen"/>
    <property type="evidence" value="ECO:0007669"/>
    <property type="project" value="InterPro"/>
</dbReference>
<evidence type="ECO:0000256" key="9">
    <source>
        <dbReference type="ARBA" id="ARBA00023002"/>
    </source>
</evidence>
<keyword evidence="5 13" id="KW-0349">Heme</keyword>
<dbReference type="SUPFAM" id="SSF48264">
    <property type="entry name" value="Cytochrome P450"/>
    <property type="match status" value="1"/>
</dbReference>
<evidence type="ECO:0000313" key="17">
    <source>
        <dbReference type="Proteomes" id="UP001175228"/>
    </source>
</evidence>
<dbReference type="PROSITE" id="PS00086">
    <property type="entry name" value="CYTOCHROME_P450"/>
    <property type="match status" value="1"/>
</dbReference>
<comment type="caution">
    <text evidence="16">The sequence shown here is derived from an EMBL/GenBank/DDBJ whole genome shotgun (WGS) entry which is preliminary data.</text>
</comment>
<feature type="transmembrane region" description="Helical" evidence="15">
    <location>
        <begin position="20"/>
        <end position="40"/>
    </location>
</feature>
<feature type="binding site" description="axial binding residue" evidence="13">
    <location>
        <position position="480"/>
    </location>
    <ligand>
        <name>heme</name>
        <dbReference type="ChEBI" id="CHEBI:30413"/>
    </ligand>
    <ligandPart>
        <name>Fe</name>
        <dbReference type="ChEBI" id="CHEBI:18248"/>
    </ligandPart>
</feature>
<protein>
    <submittedName>
        <fullName evidence="16">Cytochrome P450</fullName>
    </submittedName>
</protein>
<dbReference type="PANTHER" id="PTHR24305:SF166">
    <property type="entry name" value="CYTOCHROME P450 12A4, MITOCHONDRIAL-RELATED"/>
    <property type="match status" value="1"/>
</dbReference>
<dbReference type="PRINTS" id="PR00463">
    <property type="entry name" value="EP450I"/>
</dbReference>
<evidence type="ECO:0000256" key="3">
    <source>
        <dbReference type="ARBA" id="ARBA00004721"/>
    </source>
</evidence>
<dbReference type="PRINTS" id="PR00385">
    <property type="entry name" value="P450"/>
</dbReference>
<evidence type="ECO:0000256" key="15">
    <source>
        <dbReference type="SAM" id="Phobius"/>
    </source>
</evidence>
<evidence type="ECO:0000256" key="1">
    <source>
        <dbReference type="ARBA" id="ARBA00001971"/>
    </source>
</evidence>